<evidence type="ECO:0000313" key="3">
    <source>
        <dbReference type="Proteomes" id="UP000239203"/>
    </source>
</evidence>
<comment type="caution">
    <text evidence="2">The sequence shown here is derived from an EMBL/GenBank/DDBJ whole genome shotgun (WGS) entry which is preliminary data.</text>
</comment>
<reference evidence="2 3" key="1">
    <citation type="submission" date="2018-02" db="EMBL/GenBank/DDBJ databases">
        <title>Genomic Encyclopedia of Archaeal and Bacterial Type Strains, Phase II (KMG-II): from individual species to whole genera.</title>
        <authorList>
            <person name="Goeker M."/>
        </authorList>
    </citation>
    <scope>NUCLEOTIDE SEQUENCE [LARGE SCALE GENOMIC DNA]</scope>
    <source>
        <strain evidence="2 3">YU 961-1</strain>
    </source>
</reference>
<dbReference type="InterPro" id="IPR021005">
    <property type="entry name" value="Znf_CGNR"/>
</dbReference>
<evidence type="ECO:0000313" key="2">
    <source>
        <dbReference type="EMBL" id="PPK68553.1"/>
    </source>
</evidence>
<gene>
    <name evidence="2" type="ORF">CLV40_105282</name>
</gene>
<dbReference type="Gene3D" id="1.10.3300.10">
    <property type="entry name" value="Jann2411-like domain"/>
    <property type="match status" value="1"/>
</dbReference>
<dbReference type="InterPro" id="IPR010852">
    <property type="entry name" value="ABATE"/>
</dbReference>
<sequence>MSARPLVGEPLSLDLLNTRWAGPSGPHDALDTVDGLRAWLSEADLPGTVDEPTLAALRETRDSILAAIGGDTAGLDAVLDRGRVRLCVEGDRIEVDPAWLPSWLAARHCLDLLTTVPDRIKACAGPTCVLHFLDTSKNGSRRWCSMAGCGNRAKANRHYTRSRG</sequence>
<accession>A0A2S6GTN8</accession>
<dbReference type="RefSeq" id="WP_104479005.1">
    <property type="nucleotide sequence ID" value="NZ_CP154825.1"/>
</dbReference>
<organism evidence="2 3">
    <name type="scientific">Actinokineospora auranticolor</name>
    <dbReference type="NCBI Taxonomy" id="155976"/>
    <lineage>
        <taxon>Bacteria</taxon>
        <taxon>Bacillati</taxon>
        <taxon>Actinomycetota</taxon>
        <taxon>Actinomycetes</taxon>
        <taxon>Pseudonocardiales</taxon>
        <taxon>Pseudonocardiaceae</taxon>
        <taxon>Actinokineospora</taxon>
    </lineage>
</organism>
<dbReference type="OrthoDB" id="3211108at2"/>
<dbReference type="Pfam" id="PF11706">
    <property type="entry name" value="zf-CGNR"/>
    <property type="match status" value="1"/>
</dbReference>
<protein>
    <submittedName>
        <fullName evidence="2">Putative RNA-binding Zn ribbon-like protein</fullName>
    </submittedName>
</protein>
<dbReference type="EMBL" id="PTIX01000005">
    <property type="protein sequence ID" value="PPK68553.1"/>
    <property type="molecule type" value="Genomic_DNA"/>
</dbReference>
<proteinExistence type="predicted"/>
<feature type="domain" description="Zinc finger CGNR" evidence="1">
    <location>
        <begin position="119"/>
        <end position="161"/>
    </location>
</feature>
<dbReference type="PANTHER" id="PTHR35525:SF3">
    <property type="entry name" value="BLL6575 PROTEIN"/>
    <property type="match status" value="1"/>
</dbReference>
<dbReference type="Proteomes" id="UP000239203">
    <property type="component" value="Unassembled WGS sequence"/>
</dbReference>
<dbReference type="Pfam" id="PF07336">
    <property type="entry name" value="ABATE"/>
    <property type="match status" value="1"/>
</dbReference>
<name>A0A2S6GTN8_9PSEU</name>
<keyword evidence="3" id="KW-1185">Reference proteome</keyword>
<dbReference type="SUPFAM" id="SSF160904">
    <property type="entry name" value="Jann2411-like"/>
    <property type="match status" value="1"/>
</dbReference>
<dbReference type="InterPro" id="IPR023286">
    <property type="entry name" value="ABATE_dom_sf"/>
</dbReference>
<evidence type="ECO:0000259" key="1">
    <source>
        <dbReference type="Pfam" id="PF11706"/>
    </source>
</evidence>
<dbReference type="AlphaFoldDB" id="A0A2S6GTN8"/>
<dbReference type="PANTHER" id="PTHR35525">
    <property type="entry name" value="BLL6575 PROTEIN"/>
    <property type="match status" value="1"/>
</dbReference>